<dbReference type="RefSeq" id="WP_012799491.1">
    <property type="nucleotide sequence ID" value="NC_013165.1"/>
</dbReference>
<keyword evidence="4" id="KW-0560">Oxidoreductase</keyword>
<comment type="similarity">
    <text evidence="1">Belongs to the GMC oxidoreductase family.</text>
</comment>
<evidence type="ECO:0000256" key="3">
    <source>
        <dbReference type="ARBA" id="ARBA00022827"/>
    </source>
</evidence>
<keyword evidence="7" id="KW-1185">Reference proteome</keyword>
<dbReference type="InterPro" id="IPR017896">
    <property type="entry name" value="4Fe4S_Fe-S-bd"/>
</dbReference>
<protein>
    <submittedName>
        <fullName evidence="6">Choline dehydrogenase-like flavoprotein</fullName>
    </submittedName>
</protein>
<evidence type="ECO:0000256" key="2">
    <source>
        <dbReference type="ARBA" id="ARBA00022630"/>
    </source>
</evidence>
<dbReference type="GO" id="GO:0016614">
    <property type="term" value="F:oxidoreductase activity, acting on CH-OH group of donors"/>
    <property type="evidence" value="ECO:0007669"/>
    <property type="project" value="InterPro"/>
</dbReference>
<evidence type="ECO:0000256" key="4">
    <source>
        <dbReference type="ARBA" id="ARBA00023002"/>
    </source>
</evidence>
<proteinExistence type="inferred from homology"/>
<dbReference type="HOGENOM" id="CLU_052500_0_0_11"/>
<dbReference type="InterPro" id="IPR000172">
    <property type="entry name" value="GMC_OxRdtase_N"/>
</dbReference>
<feature type="domain" description="4Fe-4S ferredoxin-type" evidence="5">
    <location>
        <begin position="151"/>
        <end position="180"/>
    </location>
</feature>
<dbReference type="PROSITE" id="PS51379">
    <property type="entry name" value="4FE4S_FER_2"/>
    <property type="match status" value="1"/>
</dbReference>
<name>C7N1V0_SLAHD</name>
<accession>C7N1V0</accession>
<dbReference type="InterPro" id="IPR036188">
    <property type="entry name" value="FAD/NAD-bd_sf"/>
</dbReference>
<dbReference type="Gene3D" id="3.50.50.60">
    <property type="entry name" value="FAD/NAD(P)-binding domain"/>
    <property type="match status" value="1"/>
</dbReference>
<dbReference type="Pfam" id="PF00732">
    <property type="entry name" value="GMC_oxred_N"/>
    <property type="match status" value="1"/>
</dbReference>
<reference evidence="6 7" key="1">
    <citation type="journal article" date="2009" name="Stand. Genomic Sci.">
        <title>Complete genome sequence of Slackia heliotrinireducens type strain (RHS 1).</title>
        <authorList>
            <person name="Pukall R."/>
            <person name="Lapidus A."/>
            <person name="Nolan M."/>
            <person name="Copeland A."/>
            <person name="Glavina Del Rio T."/>
            <person name="Lucas S."/>
            <person name="Chen F."/>
            <person name="Tice H."/>
            <person name="Cheng J.F."/>
            <person name="Chertkov O."/>
            <person name="Bruce D."/>
            <person name="Goodwin L."/>
            <person name="Kuske C."/>
            <person name="Brettin T."/>
            <person name="Detter J.C."/>
            <person name="Han C."/>
            <person name="Pitluck S."/>
            <person name="Pati A."/>
            <person name="Mavrommatis K."/>
            <person name="Ivanova N."/>
            <person name="Ovchinnikova G."/>
            <person name="Chen A."/>
            <person name="Palaniappan K."/>
            <person name="Schneider S."/>
            <person name="Rohde M."/>
            <person name="Chain P."/>
            <person name="D'haeseleer P."/>
            <person name="Goker M."/>
            <person name="Bristow J."/>
            <person name="Eisen J.A."/>
            <person name="Markowitz V."/>
            <person name="Kyrpides N.C."/>
            <person name="Klenk H.P."/>
            <person name="Hugenholtz P."/>
        </authorList>
    </citation>
    <scope>NUCLEOTIDE SEQUENCE [LARGE SCALE GENOMIC DNA]</scope>
    <source>
        <strain evidence="7">ATCC 29202 / DSM 20476 / NCTC 11029 / RHS 1</strain>
    </source>
</reference>
<organism evidence="6 7">
    <name type="scientific">Slackia heliotrinireducens (strain ATCC 29202 / DSM 20476 / NCTC 11029 / RHS 1)</name>
    <name type="common">Peptococcus heliotrinreducens</name>
    <dbReference type="NCBI Taxonomy" id="471855"/>
    <lineage>
        <taxon>Bacteria</taxon>
        <taxon>Bacillati</taxon>
        <taxon>Actinomycetota</taxon>
        <taxon>Coriobacteriia</taxon>
        <taxon>Eggerthellales</taxon>
        <taxon>Eggerthellaceae</taxon>
        <taxon>Slackia</taxon>
    </lineage>
</organism>
<sequence length="427" mass="46920">MKNAIVIGAGAGGCAAARELVGLGWHVALVERGSEFKPFAYQLKTFEPLRQAGLFVDTRMIQAVFGDMRIDKMDSMPLVRGRGIGGTTHLATANALRYDDDLKALGIDLDDEFDELADLVPQCTNHQRRWSDLTRQTFEAFEAEGFDPRVMPKMVDEDRCVACGKCVLGCKLGAKWTADKLLEGLDQSLVDVMESCTVTKLTCENNHVTGVVCRQGLRTVTLDADLVLLAAGGVGTPKILDRSGIPSKPTFFVDPVLCVAAPWENARFDSEIPMPFASQRDGYILSPYFDFLSFFFDKKWRAPSKDIFSLMIKFADDEVGSVTARTVSKPLTDHDYETMARAVDDCRRIMGRLGIRESDTFYGMLNAGHPGGAYPLTQAEAETLHHQELPDNLYLADSTLFNASMGNPPILTIMALAKKVAKTAAAR</sequence>
<dbReference type="eggNOG" id="COG2303">
    <property type="taxonomic scope" value="Bacteria"/>
</dbReference>
<dbReference type="SUPFAM" id="SSF51905">
    <property type="entry name" value="FAD/NAD(P)-binding domain"/>
    <property type="match status" value="1"/>
</dbReference>
<evidence type="ECO:0000256" key="1">
    <source>
        <dbReference type="ARBA" id="ARBA00010790"/>
    </source>
</evidence>
<keyword evidence="2" id="KW-0285">Flavoprotein</keyword>
<gene>
    <name evidence="6" type="ordered locus">Shel_23820</name>
</gene>
<evidence type="ECO:0000313" key="7">
    <source>
        <dbReference type="Proteomes" id="UP000002026"/>
    </source>
</evidence>
<dbReference type="KEGG" id="shi:Shel_23820"/>
<dbReference type="Proteomes" id="UP000002026">
    <property type="component" value="Chromosome"/>
</dbReference>
<dbReference type="GO" id="GO:0050660">
    <property type="term" value="F:flavin adenine dinucleotide binding"/>
    <property type="evidence" value="ECO:0007669"/>
    <property type="project" value="InterPro"/>
</dbReference>
<dbReference type="STRING" id="471855.Shel_23820"/>
<dbReference type="PANTHER" id="PTHR46056:SF12">
    <property type="entry name" value="LONG-CHAIN-ALCOHOL OXIDASE"/>
    <property type="match status" value="1"/>
</dbReference>
<evidence type="ECO:0000259" key="5">
    <source>
        <dbReference type="PROSITE" id="PS51379"/>
    </source>
</evidence>
<keyword evidence="3" id="KW-0274">FAD</keyword>
<dbReference type="PANTHER" id="PTHR46056">
    <property type="entry name" value="LONG-CHAIN-ALCOHOL OXIDASE"/>
    <property type="match status" value="1"/>
</dbReference>
<evidence type="ECO:0000313" key="6">
    <source>
        <dbReference type="EMBL" id="ACV23391.1"/>
    </source>
</evidence>
<dbReference type="AlphaFoldDB" id="C7N1V0"/>
<dbReference type="EMBL" id="CP001684">
    <property type="protein sequence ID" value="ACV23391.1"/>
    <property type="molecule type" value="Genomic_DNA"/>
</dbReference>